<dbReference type="GeneID" id="100375007"/>
<dbReference type="PANTHER" id="PTHR12652">
    <property type="entry name" value="PEROXISOMAL BIOGENESIS FACTOR 11"/>
    <property type="match status" value="1"/>
</dbReference>
<evidence type="ECO:0000313" key="6">
    <source>
        <dbReference type="RefSeq" id="XP_002741558.1"/>
    </source>
</evidence>
<keyword evidence="5" id="KW-1185">Reference proteome</keyword>
<dbReference type="PANTHER" id="PTHR12652:SF50">
    <property type="entry name" value="PEROXIN 11"/>
    <property type="match status" value="1"/>
</dbReference>
<dbReference type="Proteomes" id="UP000694865">
    <property type="component" value="Unplaced"/>
</dbReference>
<dbReference type="InterPro" id="IPR008733">
    <property type="entry name" value="PEX11"/>
</dbReference>
<sequence>MSFSSNPSFVRKFIKFTSYTDGRDKLYRTAQYTSRWLIWYWNTTGVVPKELHIRIQNLEAALTMSRKLFRMAKTLDFLQKIADAMYITDDILKIFQILGMTGKAAWLVADHVIWFTKIKVIKADLLMWSKISAWTWFLGILALVLRDLRKLHNLIELAKGLKYGGEKRAKVALEKELESAKIELIKDVCDLMIPLGSLQYLNKGWGATGGTISSLIGLQQTWCQINK</sequence>
<dbReference type="RefSeq" id="XP_002741558.1">
    <property type="nucleotide sequence ID" value="XM_002741512.2"/>
</dbReference>
<name>A0ABM0H0L5_SACKO</name>
<dbReference type="Pfam" id="PF05648">
    <property type="entry name" value="PEX11"/>
    <property type="match status" value="1"/>
</dbReference>
<keyword evidence="3" id="KW-0576">Peroxisome</keyword>
<evidence type="ECO:0000256" key="1">
    <source>
        <dbReference type="ARBA" id="ARBA00022593"/>
    </source>
</evidence>
<evidence type="ECO:0000256" key="3">
    <source>
        <dbReference type="ARBA" id="ARBA00023140"/>
    </source>
</evidence>
<keyword evidence="2" id="KW-0472">Membrane</keyword>
<evidence type="ECO:0000313" key="5">
    <source>
        <dbReference type="Proteomes" id="UP000694865"/>
    </source>
</evidence>
<proteinExistence type="predicted"/>
<comment type="subcellular location">
    <subcellularLocation>
        <location evidence="4">Peroxisome membrane</location>
    </subcellularLocation>
</comment>
<accession>A0ABM0H0L5</accession>
<evidence type="ECO:0000256" key="4">
    <source>
        <dbReference type="ARBA" id="ARBA00046271"/>
    </source>
</evidence>
<gene>
    <name evidence="6" type="primary">LOC100375007</name>
</gene>
<keyword evidence="1" id="KW-0962">Peroxisome biogenesis</keyword>
<evidence type="ECO:0000256" key="2">
    <source>
        <dbReference type="ARBA" id="ARBA00023136"/>
    </source>
</evidence>
<reference evidence="6" key="1">
    <citation type="submission" date="2025-08" db="UniProtKB">
        <authorList>
            <consortium name="RefSeq"/>
        </authorList>
    </citation>
    <scope>IDENTIFICATION</scope>
    <source>
        <tissue evidence="6">Testes</tissue>
    </source>
</reference>
<organism evidence="5 6">
    <name type="scientific">Saccoglossus kowalevskii</name>
    <name type="common">Acorn worm</name>
    <dbReference type="NCBI Taxonomy" id="10224"/>
    <lineage>
        <taxon>Eukaryota</taxon>
        <taxon>Metazoa</taxon>
        <taxon>Hemichordata</taxon>
        <taxon>Enteropneusta</taxon>
        <taxon>Harrimaniidae</taxon>
        <taxon>Saccoglossus</taxon>
    </lineage>
</organism>
<protein>
    <submittedName>
        <fullName evidence="6">Peroxisomal membrane protein PMP27-like</fullName>
    </submittedName>
</protein>